<dbReference type="InterPro" id="IPR036291">
    <property type="entry name" value="NAD(P)-bd_dom_sf"/>
</dbReference>
<proteinExistence type="predicted"/>
<evidence type="ECO:0000313" key="8">
    <source>
        <dbReference type="EMBL" id="SDB60419.1"/>
    </source>
</evidence>
<dbReference type="EC" id="1.3.1.76" evidence="2"/>
<dbReference type="GO" id="GO:0019354">
    <property type="term" value="P:siroheme biosynthetic process"/>
    <property type="evidence" value="ECO:0007669"/>
    <property type="project" value="UniProtKB-UniPathway"/>
</dbReference>
<evidence type="ECO:0000256" key="6">
    <source>
        <dbReference type="ARBA" id="ARBA00047561"/>
    </source>
</evidence>
<gene>
    <name evidence="8" type="ORF">SAMN05660653_03097</name>
</gene>
<keyword evidence="5" id="KW-0627">Porphyrin biosynthesis</keyword>
<dbReference type="SUPFAM" id="SSF75615">
    <property type="entry name" value="Siroheme synthase middle domains-like"/>
    <property type="match status" value="1"/>
</dbReference>
<sequence length="225" mass="25304">MRYYPILLDLRDKHCLVVGVGQVGTRKVQTLLSCAPAGLRIVDTREPDTCWQEVIDQGLVDYHVRTFEPEDLDGRFLVIACTSDEDLNWRISRLCAERGILCNIVDQPEKCSFILPSMHNQGDLTIAVSTSGSSPALAKKIREELGTCFGPEYGRFLALMRRLRPLVLELDLPTSENTALFRNLTRSELLDVISQDNPGLVLDVLKKHLPETLHHRLEGVVSEPD</sequence>
<reference evidence="8 9" key="1">
    <citation type="submission" date="2016-10" db="EMBL/GenBank/DDBJ databases">
        <authorList>
            <person name="de Groot N.N."/>
        </authorList>
    </citation>
    <scope>NUCLEOTIDE SEQUENCE [LARGE SCALE GENOMIC DNA]</scope>
    <source>
        <strain evidence="8 9">ASO4-2</strain>
    </source>
</reference>
<dbReference type="RefSeq" id="WP_092123714.1">
    <property type="nucleotide sequence ID" value="NZ_FMXO01000022.1"/>
</dbReference>
<keyword evidence="4" id="KW-0520">NAD</keyword>
<dbReference type="InterPro" id="IPR006367">
    <property type="entry name" value="Sirohaem_synthase_N"/>
</dbReference>
<dbReference type="InterPro" id="IPR028281">
    <property type="entry name" value="Sirohaem_synthase_central"/>
</dbReference>
<dbReference type="InterPro" id="IPR028161">
    <property type="entry name" value="Met8-like"/>
</dbReference>
<dbReference type="Proteomes" id="UP000198771">
    <property type="component" value="Unassembled WGS sequence"/>
</dbReference>
<dbReference type="GO" id="GO:0043115">
    <property type="term" value="F:precorrin-2 dehydrogenase activity"/>
    <property type="evidence" value="ECO:0007669"/>
    <property type="project" value="UniProtKB-EC"/>
</dbReference>
<dbReference type="PANTHER" id="PTHR35330">
    <property type="entry name" value="SIROHEME BIOSYNTHESIS PROTEIN MET8"/>
    <property type="match status" value="1"/>
</dbReference>
<dbReference type="OrthoDB" id="9815856at2"/>
<accession>A0A1G6ES88</accession>
<evidence type="ECO:0000256" key="5">
    <source>
        <dbReference type="ARBA" id="ARBA00023244"/>
    </source>
</evidence>
<comment type="pathway">
    <text evidence="1">Porphyrin-containing compound metabolism; siroheme biosynthesis; sirohydrochlorin from precorrin-2: step 1/1.</text>
</comment>
<dbReference type="SUPFAM" id="SSF51735">
    <property type="entry name" value="NAD(P)-binding Rossmann-fold domains"/>
    <property type="match status" value="1"/>
</dbReference>
<feature type="domain" description="Siroheme synthase central" evidence="7">
    <location>
        <begin position="121"/>
        <end position="145"/>
    </location>
</feature>
<dbReference type="PANTHER" id="PTHR35330:SF1">
    <property type="entry name" value="SIROHEME BIOSYNTHESIS PROTEIN MET8"/>
    <property type="match status" value="1"/>
</dbReference>
<dbReference type="Pfam" id="PF13241">
    <property type="entry name" value="NAD_binding_7"/>
    <property type="match status" value="1"/>
</dbReference>
<dbReference type="GO" id="GO:0004325">
    <property type="term" value="F:ferrochelatase activity"/>
    <property type="evidence" value="ECO:0007669"/>
    <property type="project" value="InterPro"/>
</dbReference>
<evidence type="ECO:0000256" key="2">
    <source>
        <dbReference type="ARBA" id="ARBA00012400"/>
    </source>
</evidence>
<evidence type="ECO:0000256" key="1">
    <source>
        <dbReference type="ARBA" id="ARBA00005010"/>
    </source>
</evidence>
<dbReference type="NCBIfam" id="TIGR01470">
    <property type="entry name" value="cysG_Nterm"/>
    <property type="match status" value="1"/>
</dbReference>
<organism evidence="8 9">
    <name type="scientific">Desulfonatronum thiosulfatophilum</name>
    <dbReference type="NCBI Taxonomy" id="617002"/>
    <lineage>
        <taxon>Bacteria</taxon>
        <taxon>Pseudomonadati</taxon>
        <taxon>Thermodesulfobacteriota</taxon>
        <taxon>Desulfovibrionia</taxon>
        <taxon>Desulfovibrionales</taxon>
        <taxon>Desulfonatronaceae</taxon>
        <taxon>Desulfonatronum</taxon>
    </lineage>
</organism>
<evidence type="ECO:0000256" key="3">
    <source>
        <dbReference type="ARBA" id="ARBA00023002"/>
    </source>
</evidence>
<dbReference type="EMBL" id="FMXO01000022">
    <property type="protein sequence ID" value="SDB60419.1"/>
    <property type="molecule type" value="Genomic_DNA"/>
</dbReference>
<dbReference type="UniPathway" id="UPA00262">
    <property type="reaction ID" value="UER00222"/>
</dbReference>
<evidence type="ECO:0000259" key="7">
    <source>
        <dbReference type="Pfam" id="PF14824"/>
    </source>
</evidence>
<evidence type="ECO:0000256" key="4">
    <source>
        <dbReference type="ARBA" id="ARBA00023027"/>
    </source>
</evidence>
<dbReference type="STRING" id="617002.SAMN05660653_03097"/>
<evidence type="ECO:0000313" key="9">
    <source>
        <dbReference type="Proteomes" id="UP000198771"/>
    </source>
</evidence>
<keyword evidence="3" id="KW-0560">Oxidoreductase</keyword>
<dbReference type="InterPro" id="IPR042518">
    <property type="entry name" value="SirC_C"/>
</dbReference>
<dbReference type="AlphaFoldDB" id="A0A1G6ES88"/>
<comment type="catalytic activity">
    <reaction evidence="6">
        <text>precorrin-2 + NAD(+) = sirohydrochlorin + NADH + 2 H(+)</text>
        <dbReference type="Rhea" id="RHEA:15613"/>
        <dbReference type="ChEBI" id="CHEBI:15378"/>
        <dbReference type="ChEBI" id="CHEBI:57540"/>
        <dbReference type="ChEBI" id="CHEBI:57945"/>
        <dbReference type="ChEBI" id="CHEBI:58351"/>
        <dbReference type="ChEBI" id="CHEBI:58827"/>
        <dbReference type="EC" id="1.3.1.76"/>
    </reaction>
</comment>
<name>A0A1G6ES88_9BACT</name>
<dbReference type="Gene3D" id="3.40.50.720">
    <property type="entry name" value="NAD(P)-binding Rossmann-like Domain"/>
    <property type="match status" value="1"/>
</dbReference>
<protein>
    <recommendedName>
        <fullName evidence="2">precorrin-2 dehydrogenase</fullName>
        <ecNumber evidence="2">1.3.1.76</ecNumber>
    </recommendedName>
</protein>
<dbReference type="Gene3D" id="1.10.8.610">
    <property type="entry name" value="SirC, precorrin-2 dehydrogenase, C-terminal helical domain-like"/>
    <property type="match status" value="1"/>
</dbReference>
<keyword evidence="9" id="KW-1185">Reference proteome</keyword>
<dbReference type="Pfam" id="PF14824">
    <property type="entry name" value="Sirohm_synth_M"/>
    <property type="match status" value="1"/>
</dbReference>